<feature type="region of interest" description="Disordered" evidence="1">
    <location>
        <begin position="208"/>
        <end position="255"/>
    </location>
</feature>
<dbReference type="InterPro" id="IPR019380">
    <property type="entry name" value="Casein_kinase_sb_PP28"/>
</dbReference>
<keyword evidence="4" id="KW-1185">Reference proteome</keyword>
<feature type="compositionally biased region" description="Basic and acidic residues" evidence="1">
    <location>
        <begin position="166"/>
        <end position="176"/>
    </location>
</feature>
<feature type="compositionally biased region" description="Basic residues" evidence="1">
    <location>
        <begin position="13"/>
        <end position="27"/>
    </location>
</feature>
<dbReference type="InParanoid" id="A0A507BFK0"/>
<evidence type="ECO:0000313" key="3">
    <source>
        <dbReference type="EMBL" id="TPX18126.1"/>
    </source>
</evidence>
<feature type="compositionally biased region" description="Basic and acidic residues" evidence="1">
    <location>
        <begin position="88"/>
        <end position="103"/>
    </location>
</feature>
<dbReference type="Proteomes" id="UP000319257">
    <property type="component" value="Unassembled WGS sequence"/>
</dbReference>
<feature type="compositionally biased region" description="Basic and acidic residues" evidence="1">
    <location>
        <begin position="208"/>
        <end position="243"/>
    </location>
</feature>
<feature type="region of interest" description="Disordered" evidence="1">
    <location>
        <begin position="1"/>
        <end position="176"/>
    </location>
</feature>
<dbReference type="Pfam" id="PF10252">
    <property type="entry name" value="PP28"/>
    <property type="match status" value="1"/>
</dbReference>
<feature type="domain" description="Casein kinase substrate phosphoprotein PP28" evidence="2">
    <location>
        <begin position="133"/>
        <end position="221"/>
    </location>
</feature>
<organism evidence="3 4">
    <name type="scientific">Thyridium curvatum</name>
    <dbReference type="NCBI Taxonomy" id="1093900"/>
    <lineage>
        <taxon>Eukaryota</taxon>
        <taxon>Fungi</taxon>
        <taxon>Dikarya</taxon>
        <taxon>Ascomycota</taxon>
        <taxon>Pezizomycotina</taxon>
        <taxon>Sordariomycetes</taxon>
        <taxon>Sordariomycetidae</taxon>
        <taxon>Thyridiales</taxon>
        <taxon>Thyridiaceae</taxon>
        <taxon>Thyridium</taxon>
    </lineage>
</organism>
<accession>A0A507BFK0</accession>
<name>A0A507BFK0_9PEZI</name>
<dbReference type="RefSeq" id="XP_030999837.1">
    <property type="nucleotide sequence ID" value="XM_031136846.1"/>
</dbReference>
<comment type="caution">
    <text evidence="3">The sequence shown here is derived from an EMBL/GenBank/DDBJ whole genome shotgun (WGS) entry which is preliminary data.</text>
</comment>
<dbReference type="InterPro" id="IPR039876">
    <property type="entry name" value="HAP28"/>
</dbReference>
<proteinExistence type="predicted"/>
<sequence>MAGGQPGSNSRGRGGKFRKFTRGGGKHFSRDLRPVDADGNEISMWSADAKKDSGSSDEEEDSEEDESEEEEEDSDDAGPSQTSAAALSREERKKEKKARKDAAVARARGQAVQVGDLPPSDSGEDSDDDMPANPNHSRAARNQTKVNKAVDETAEGVKAMNVSTPNRRERESMEAQLAKERYQKLHEQGKTDEAKADLARLKIIREKRAAEAARKQAEKEERDAREQERRAELEAKEAKKREAAMGPKAKGKKAK</sequence>
<dbReference type="EMBL" id="SKBQ01000011">
    <property type="protein sequence ID" value="TPX18126.1"/>
    <property type="molecule type" value="Genomic_DNA"/>
</dbReference>
<feature type="compositionally biased region" description="Low complexity" evidence="1">
    <location>
        <begin position="104"/>
        <end position="121"/>
    </location>
</feature>
<feature type="compositionally biased region" description="Polar residues" evidence="1">
    <location>
        <begin position="134"/>
        <end position="146"/>
    </location>
</feature>
<dbReference type="PANTHER" id="PTHR22055">
    <property type="entry name" value="28 KDA HEAT- AND ACID-STABLE PHOSPHOPROTEIN PDGF-ASSOCIATED PROTEIN"/>
    <property type="match status" value="1"/>
</dbReference>
<evidence type="ECO:0000259" key="2">
    <source>
        <dbReference type="Pfam" id="PF10252"/>
    </source>
</evidence>
<reference evidence="3 4" key="1">
    <citation type="submission" date="2019-06" db="EMBL/GenBank/DDBJ databases">
        <title>Draft genome sequence of the filamentous fungus Phialemoniopsis curvata isolated from diesel fuel.</title>
        <authorList>
            <person name="Varaljay V.A."/>
            <person name="Lyon W.J."/>
            <person name="Crouch A.L."/>
            <person name="Drake C.E."/>
            <person name="Hollomon J.M."/>
            <person name="Nadeau L.J."/>
            <person name="Nunn H.S."/>
            <person name="Stevenson B.S."/>
            <person name="Bojanowski C.L."/>
            <person name="Crookes-Goodson W.J."/>
        </authorList>
    </citation>
    <scope>NUCLEOTIDE SEQUENCE [LARGE SCALE GENOMIC DNA]</scope>
    <source>
        <strain evidence="3 4">D216</strain>
    </source>
</reference>
<dbReference type="STRING" id="1093900.A0A507BFK0"/>
<evidence type="ECO:0000313" key="4">
    <source>
        <dbReference type="Proteomes" id="UP000319257"/>
    </source>
</evidence>
<gene>
    <name evidence="3" type="ORF">E0L32_002635</name>
</gene>
<dbReference type="AlphaFoldDB" id="A0A507BFK0"/>
<dbReference type="GeneID" id="41970082"/>
<dbReference type="OrthoDB" id="21120at2759"/>
<feature type="compositionally biased region" description="Acidic residues" evidence="1">
    <location>
        <begin position="55"/>
        <end position="76"/>
    </location>
</feature>
<protein>
    <recommendedName>
        <fullName evidence="2">Casein kinase substrate phosphoprotein PP28 domain-containing protein</fullName>
    </recommendedName>
</protein>
<evidence type="ECO:0000256" key="1">
    <source>
        <dbReference type="SAM" id="MobiDB-lite"/>
    </source>
</evidence>